<evidence type="ECO:0000313" key="2">
    <source>
        <dbReference type="WBParaSite" id="Hba_08352"/>
    </source>
</evidence>
<proteinExistence type="predicted"/>
<dbReference type="AlphaFoldDB" id="A0A1I7WT68"/>
<accession>A0A1I7WT68</accession>
<dbReference type="Proteomes" id="UP000095283">
    <property type="component" value="Unplaced"/>
</dbReference>
<organism evidence="1 2">
    <name type="scientific">Heterorhabditis bacteriophora</name>
    <name type="common">Entomopathogenic nematode worm</name>
    <dbReference type="NCBI Taxonomy" id="37862"/>
    <lineage>
        <taxon>Eukaryota</taxon>
        <taxon>Metazoa</taxon>
        <taxon>Ecdysozoa</taxon>
        <taxon>Nematoda</taxon>
        <taxon>Chromadorea</taxon>
        <taxon>Rhabditida</taxon>
        <taxon>Rhabditina</taxon>
        <taxon>Rhabditomorpha</taxon>
        <taxon>Strongyloidea</taxon>
        <taxon>Heterorhabditidae</taxon>
        <taxon>Heterorhabditis</taxon>
    </lineage>
</organism>
<sequence length="167" mass="18907">MITRFCRSIKIIPDQFSYGEEIILNYLFIAVYKSHILCKQNINISHLSIPYDEMFNIFLKLSLENIKNSENISKEITGTKNVIINESPFLLLSLVSSHTTIDDSEQTIKVNPSSFAVNVALEVDNCVIMLIGKSKGICFFLEGVHRNRAQYSSVPVISASSKHVEEY</sequence>
<dbReference type="WBParaSite" id="Hba_08352">
    <property type="protein sequence ID" value="Hba_08352"/>
    <property type="gene ID" value="Hba_08352"/>
</dbReference>
<reference evidence="2" key="1">
    <citation type="submission" date="2016-11" db="UniProtKB">
        <authorList>
            <consortium name="WormBaseParasite"/>
        </authorList>
    </citation>
    <scope>IDENTIFICATION</scope>
</reference>
<keyword evidence="1" id="KW-1185">Reference proteome</keyword>
<evidence type="ECO:0000313" key="1">
    <source>
        <dbReference type="Proteomes" id="UP000095283"/>
    </source>
</evidence>
<name>A0A1I7WT68_HETBA</name>
<protein>
    <submittedName>
        <fullName evidence="2">Uncharacterized protein</fullName>
    </submittedName>
</protein>